<feature type="domain" description="Disease resistance R13L4/SHOC-2-like LRR" evidence="4">
    <location>
        <begin position="69"/>
        <end position="146"/>
    </location>
</feature>
<dbReference type="InterPro" id="IPR050715">
    <property type="entry name" value="LRR-SigEffector_domain"/>
</dbReference>
<keyword evidence="2" id="KW-0677">Repeat</keyword>
<dbReference type="Gramene" id="PRQ56400">
    <property type="protein sequence ID" value="PRQ56400"/>
    <property type="gene ID" value="RchiOBHm_Chr1g0335971"/>
</dbReference>
<accession>A0A2P6SCK0</accession>
<organism evidence="5 6">
    <name type="scientific">Rosa chinensis</name>
    <name type="common">China rose</name>
    <dbReference type="NCBI Taxonomy" id="74649"/>
    <lineage>
        <taxon>Eukaryota</taxon>
        <taxon>Viridiplantae</taxon>
        <taxon>Streptophyta</taxon>
        <taxon>Embryophyta</taxon>
        <taxon>Tracheophyta</taxon>
        <taxon>Spermatophyta</taxon>
        <taxon>Magnoliopsida</taxon>
        <taxon>eudicotyledons</taxon>
        <taxon>Gunneridae</taxon>
        <taxon>Pentapetalae</taxon>
        <taxon>rosids</taxon>
        <taxon>fabids</taxon>
        <taxon>Rosales</taxon>
        <taxon>Rosaceae</taxon>
        <taxon>Rosoideae</taxon>
        <taxon>Rosoideae incertae sedis</taxon>
        <taxon>Rosa</taxon>
    </lineage>
</organism>
<dbReference type="PANTHER" id="PTHR45752">
    <property type="entry name" value="LEUCINE-RICH REPEAT-CONTAINING"/>
    <property type="match status" value="1"/>
</dbReference>
<comment type="caution">
    <text evidence="5">The sequence shown here is derived from an EMBL/GenBank/DDBJ whole genome shotgun (WGS) entry which is preliminary data.</text>
</comment>
<dbReference type="PROSITE" id="PS51257">
    <property type="entry name" value="PROKAR_LIPOPROTEIN"/>
    <property type="match status" value="1"/>
</dbReference>
<dbReference type="InterPro" id="IPR001611">
    <property type="entry name" value="Leu-rich_rpt"/>
</dbReference>
<dbReference type="InterPro" id="IPR032675">
    <property type="entry name" value="LRR_dom_sf"/>
</dbReference>
<evidence type="ECO:0000259" key="4">
    <source>
        <dbReference type="Pfam" id="PF23598"/>
    </source>
</evidence>
<proteinExistence type="predicted"/>
<evidence type="ECO:0000313" key="5">
    <source>
        <dbReference type="EMBL" id="PRQ56400.1"/>
    </source>
</evidence>
<reference evidence="5 6" key="1">
    <citation type="journal article" date="2018" name="Nat. Genet.">
        <title>The Rosa genome provides new insights in the design of modern roses.</title>
        <authorList>
            <person name="Bendahmane M."/>
        </authorList>
    </citation>
    <scope>NUCLEOTIDE SEQUENCE [LARGE SCALE GENOMIC DNA]</scope>
    <source>
        <strain evidence="6">cv. Old Blush</strain>
    </source>
</reference>
<dbReference type="Proteomes" id="UP000238479">
    <property type="component" value="Chromosome 1"/>
</dbReference>
<protein>
    <submittedName>
        <fullName evidence="5">Putative leucine-rich repeat domain, L domain-containing protein</fullName>
    </submittedName>
</protein>
<dbReference type="OMA" id="FAICAIS"/>
<dbReference type="AlphaFoldDB" id="A0A2P6SCK0"/>
<gene>
    <name evidence="5" type="ORF">RchiOBHm_Chr1g0335971</name>
</gene>
<dbReference type="Gene3D" id="3.80.10.10">
    <property type="entry name" value="Ribonuclease Inhibitor"/>
    <property type="match status" value="2"/>
</dbReference>
<dbReference type="PANTHER" id="PTHR45752:SF171">
    <property type="entry name" value="TMV RESISTANCE PROTEIN N-LIKE"/>
    <property type="match status" value="1"/>
</dbReference>
<feature type="domain" description="C-JID" evidence="3">
    <location>
        <begin position="360"/>
        <end position="499"/>
    </location>
</feature>
<dbReference type="Pfam" id="PF20160">
    <property type="entry name" value="C-JID"/>
    <property type="match status" value="1"/>
</dbReference>
<keyword evidence="6" id="KW-1185">Reference proteome</keyword>
<dbReference type="EMBL" id="PDCK01000039">
    <property type="protein sequence ID" value="PRQ56400.1"/>
    <property type="molecule type" value="Genomic_DNA"/>
</dbReference>
<dbReference type="InterPro" id="IPR055414">
    <property type="entry name" value="LRR_R13L4/SHOC2-like"/>
</dbReference>
<evidence type="ECO:0000259" key="3">
    <source>
        <dbReference type="Pfam" id="PF20160"/>
    </source>
</evidence>
<dbReference type="SUPFAM" id="SSF52047">
    <property type="entry name" value="RNI-like"/>
    <property type="match status" value="1"/>
</dbReference>
<name>A0A2P6SCK0_ROSCH</name>
<evidence type="ECO:0000256" key="1">
    <source>
        <dbReference type="ARBA" id="ARBA00022614"/>
    </source>
</evidence>
<dbReference type="InterPro" id="IPR045344">
    <property type="entry name" value="C-JID"/>
</dbReference>
<dbReference type="Pfam" id="PF23598">
    <property type="entry name" value="LRR_14"/>
    <property type="match status" value="1"/>
</dbReference>
<keyword evidence="1" id="KW-0433">Leucine-rich repeat</keyword>
<dbReference type="Pfam" id="PF13855">
    <property type="entry name" value="LRR_8"/>
    <property type="match status" value="1"/>
</dbReference>
<evidence type="ECO:0000313" key="6">
    <source>
        <dbReference type="Proteomes" id="UP000238479"/>
    </source>
</evidence>
<sequence length="611" mass="68476">MKELRKLYLDETAIIEMPSSINDLSGLHALSLAGCRELRSLPSSIHMKSLEYVCLSGCSKLTEFPEISEVMKVLRVLRLDGTAIKELPSSINNLTGLEELSMRNCRSLVCLPDNICNLACLHYLNLTECSNLSKLPENFGNLTFLGRKEKYAVTALHRYYELCLGLEGGDEEDRCIELEGSGIKQLPFSISCMESLSCNGCKEMTAPFSSWPTWNHQNPTYSLLGKLNLSDCNLLELSDGIAHLSSLETLILRRNKNLESLPAAMNRLGCLERLYLEGCKRLKSIPELSSSILEIKAENCTSLETVSTPQLPCGEQIFFRFFNCFKLVNTNLFIDNVETATDNQENDSVFGRYYHMTMSLPGSDIPDWFNHQSRGSSVTVQLPPNWLANKFLGFAICAISNLRGADNRKNLTSASCCCTLQANDGQDNFSYFPLFHFLDGTDVPLESDHMFLGYTNSRTLRESSCKRKYTEARFRIVVGPDSTTLEDCTWIKSCGVRLFPMSPPFSVDLICNLENRETEISSSAQEGTLERGKEKMAVEVQEEGEECSGGPICCFSLSGCTISLRKRRERKIGRGIGRQRKRMSQGKGNSSHCLSRYLSSLQLSIYTPFEI</sequence>
<evidence type="ECO:0000256" key="2">
    <source>
        <dbReference type="ARBA" id="ARBA00022737"/>
    </source>
</evidence>
<dbReference type="STRING" id="74649.A0A2P6SCK0"/>